<sequence>MQTISVNLDGDWSNAELMIGKASGRRWCPACHEEHDLACFFRYRGQHLGCMLNKGSRSKAMAKIKGGIKG</sequence>
<evidence type="ECO:0000313" key="1">
    <source>
        <dbReference type="EMBL" id="QJA60068.1"/>
    </source>
</evidence>
<accession>A0A6M3IS25</accession>
<dbReference type="AlphaFoldDB" id="A0A6M3IS25"/>
<proteinExistence type="predicted"/>
<protein>
    <submittedName>
        <fullName evidence="1">Uncharacterized protein</fullName>
    </submittedName>
</protein>
<reference evidence="1" key="1">
    <citation type="submission" date="2020-03" db="EMBL/GenBank/DDBJ databases">
        <title>The deep terrestrial virosphere.</title>
        <authorList>
            <person name="Holmfeldt K."/>
            <person name="Nilsson E."/>
            <person name="Simone D."/>
            <person name="Lopez-Fernandez M."/>
            <person name="Wu X."/>
            <person name="de Brujin I."/>
            <person name="Lundin D."/>
            <person name="Andersson A."/>
            <person name="Bertilsson S."/>
            <person name="Dopson M."/>
        </authorList>
    </citation>
    <scope>NUCLEOTIDE SEQUENCE</scope>
    <source>
        <strain evidence="1">MM415B01185</strain>
    </source>
</reference>
<dbReference type="EMBL" id="MT141395">
    <property type="protein sequence ID" value="QJA60068.1"/>
    <property type="molecule type" value="Genomic_DNA"/>
</dbReference>
<gene>
    <name evidence="1" type="ORF">MM415B01185_0002</name>
</gene>
<name>A0A6M3IS25_9ZZZZ</name>
<organism evidence="1">
    <name type="scientific">viral metagenome</name>
    <dbReference type="NCBI Taxonomy" id="1070528"/>
    <lineage>
        <taxon>unclassified sequences</taxon>
        <taxon>metagenomes</taxon>
        <taxon>organismal metagenomes</taxon>
    </lineage>
</organism>